<evidence type="ECO:0000256" key="1">
    <source>
        <dbReference type="SAM" id="MobiDB-lite"/>
    </source>
</evidence>
<reference evidence="4" key="1">
    <citation type="journal article" date="2005" name="Nature">
        <title>The map-based sequence of the rice genome.</title>
        <authorList>
            <consortium name="International rice genome sequencing project (IRGSP)"/>
            <person name="Matsumoto T."/>
            <person name="Wu J."/>
            <person name="Kanamori H."/>
            <person name="Katayose Y."/>
            <person name="Fujisawa M."/>
            <person name="Namiki N."/>
            <person name="Mizuno H."/>
            <person name="Yamamoto K."/>
            <person name="Antonio B.A."/>
            <person name="Baba T."/>
            <person name="Sakata K."/>
            <person name="Nagamura Y."/>
            <person name="Aoki H."/>
            <person name="Arikawa K."/>
            <person name="Arita K."/>
            <person name="Bito T."/>
            <person name="Chiden Y."/>
            <person name="Fujitsuka N."/>
            <person name="Fukunaka R."/>
            <person name="Hamada M."/>
            <person name="Harada C."/>
            <person name="Hayashi A."/>
            <person name="Hijishita S."/>
            <person name="Honda M."/>
            <person name="Hosokawa S."/>
            <person name="Ichikawa Y."/>
            <person name="Idonuma A."/>
            <person name="Iijima M."/>
            <person name="Ikeda M."/>
            <person name="Ikeno M."/>
            <person name="Ito K."/>
            <person name="Ito S."/>
            <person name="Ito T."/>
            <person name="Ito Y."/>
            <person name="Ito Y."/>
            <person name="Iwabuchi A."/>
            <person name="Kamiya K."/>
            <person name="Karasawa W."/>
            <person name="Kurita K."/>
            <person name="Katagiri S."/>
            <person name="Kikuta A."/>
            <person name="Kobayashi H."/>
            <person name="Kobayashi N."/>
            <person name="Machita K."/>
            <person name="Maehara T."/>
            <person name="Masukawa M."/>
            <person name="Mizubayashi T."/>
            <person name="Mukai Y."/>
            <person name="Nagasaki H."/>
            <person name="Nagata Y."/>
            <person name="Naito S."/>
            <person name="Nakashima M."/>
            <person name="Nakama Y."/>
            <person name="Nakamichi Y."/>
            <person name="Nakamura M."/>
            <person name="Meguro A."/>
            <person name="Negishi M."/>
            <person name="Ohta I."/>
            <person name="Ohta T."/>
            <person name="Okamoto M."/>
            <person name="Ono N."/>
            <person name="Saji S."/>
            <person name="Sakaguchi M."/>
            <person name="Sakai K."/>
            <person name="Shibata M."/>
            <person name="Shimokawa T."/>
            <person name="Song J."/>
            <person name="Takazaki Y."/>
            <person name="Terasawa K."/>
            <person name="Tsugane M."/>
            <person name="Tsuji K."/>
            <person name="Ueda S."/>
            <person name="Waki K."/>
            <person name="Yamagata H."/>
            <person name="Yamamoto M."/>
            <person name="Yamamoto S."/>
            <person name="Yamane H."/>
            <person name="Yoshiki S."/>
            <person name="Yoshihara R."/>
            <person name="Yukawa K."/>
            <person name="Zhong H."/>
            <person name="Yano M."/>
            <person name="Yuan Q."/>
            <person name="Ouyang S."/>
            <person name="Liu J."/>
            <person name="Jones K.M."/>
            <person name="Gansberger K."/>
            <person name="Moffat K."/>
            <person name="Hill J."/>
            <person name="Bera J."/>
            <person name="Fadrosh D."/>
            <person name="Jin S."/>
            <person name="Johri S."/>
            <person name="Kim M."/>
            <person name="Overton L."/>
            <person name="Reardon M."/>
            <person name="Tsitrin T."/>
            <person name="Vuong H."/>
            <person name="Weaver B."/>
            <person name="Ciecko A."/>
            <person name="Tallon L."/>
            <person name="Jackson J."/>
            <person name="Pai G."/>
            <person name="Aken S.V."/>
            <person name="Utterback T."/>
            <person name="Reidmuller S."/>
            <person name="Feldblyum T."/>
            <person name="Hsiao J."/>
            <person name="Zismann V."/>
            <person name="Iobst S."/>
            <person name="de Vazeille A.R."/>
            <person name="Buell C.R."/>
            <person name="Ying K."/>
            <person name="Li Y."/>
            <person name="Lu T."/>
            <person name="Huang Y."/>
            <person name="Zhao Q."/>
            <person name="Feng Q."/>
            <person name="Zhang L."/>
            <person name="Zhu J."/>
            <person name="Weng Q."/>
            <person name="Mu J."/>
            <person name="Lu Y."/>
            <person name="Fan D."/>
            <person name="Liu Y."/>
            <person name="Guan J."/>
            <person name="Zhang Y."/>
            <person name="Yu S."/>
            <person name="Liu X."/>
            <person name="Zhang Y."/>
            <person name="Hong G."/>
            <person name="Han B."/>
            <person name="Choisne N."/>
            <person name="Demange N."/>
            <person name="Orjeda G."/>
            <person name="Samain S."/>
            <person name="Cattolico L."/>
            <person name="Pelletier E."/>
            <person name="Couloux A."/>
            <person name="Segurens B."/>
            <person name="Wincker P."/>
            <person name="D'Hont A."/>
            <person name="Scarpelli C."/>
            <person name="Weissenbach J."/>
            <person name="Salanoubat M."/>
            <person name="Quetier F."/>
            <person name="Yu Y."/>
            <person name="Kim H.R."/>
            <person name="Rambo T."/>
            <person name="Currie J."/>
            <person name="Collura K."/>
            <person name="Luo M."/>
            <person name="Yang T."/>
            <person name="Ammiraju J.S.S."/>
            <person name="Engler F."/>
            <person name="Soderlund C."/>
            <person name="Wing R.A."/>
            <person name="Palmer L.E."/>
            <person name="de la Bastide M."/>
            <person name="Spiegel L."/>
            <person name="Nascimento L."/>
            <person name="Zutavern T."/>
            <person name="O'Shaughnessy A."/>
            <person name="Dike S."/>
            <person name="Dedhia N."/>
            <person name="Preston R."/>
            <person name="Balija V."/>
            <person name="McCombie W.R."/>
            <person name="Chow T."/>
            <person name="Chen H."/>
            <person name="Chung M."/>
            <person name="Chen C."/>
            <person name="Shaw J."/>
            <person name="Wu H."/>
            <person name="Hsiao K."/>
            <person name="Chao Y."/>
            <person name="Chu M."/>
            <person name="Cheng C."/>
            <person name="Hour A."/>
            <person name="Lee P."/>
            <person name="Lin S."/>
            <person name="Lin Y."/>
            <person name="Liou J."/>
            <person name="Liu S."/>
            <person name="Hsing Y."/>
            <person name="Raghuvanshi S."/>
            <person name="Mohanty A."/>
            <person name="Bharti A.K."/>
            <person name="Gaur A."/>
            <person name="Gupta V."/>
            <person name="Kumar D."/>
            <person name="Ravi V."/>
            <person name="Vij S."/>
            <person name="Kapur A."/>
            <person name="Khurana P."/>
            <person name="Khurana P."/>
            <person name="Khurana J.P."/>
            <person name="Tyagi A.K."/>
            <person name="Gaikwad K."/>
            <person name="Singh A."/>
            <person name="Dalal V."/>
            <person name="Srivastava S."/>
            <person name="Dixit A."/>
            <person name="Pal A.K."/>
            <person name="Ghazi I.A."/>
            <person name="Yadav M."/>
            <person name="Pandit A."/>
            <person name="Bhargava A."/>
            <person name="Sureshbabu K."/>
            <person name="Batra K."/>
            <person name="Sharma T.R."/>
            <person name="Mohapatra T."/>
            <person name="Singh N.K."/>
            <person name="Messing J."/>
            <person name="Nelson A.B."/>
            <person name="Fuks G."/>
            <person name="Kavchok S."/>
            <person name="Keizer G."/>
            <person name="Linton E."/>
            <person name="Llaca V."/>
            <person name="Song R."/>
            <person name="Tanyolac B."/>
            <person name="Young S."/>
            <person name="Ho-Il K."/>
            <person name="Hahn J.H."/>
            <person name="Sangsakoo G."/>
            <person name="Vanavichit A."/>
            <person name="de Mattos Luiz.A.T."/>
            <person name="Zimmer P.D."/>
            <person name="Malone G."/>
            <person name="Dellagostin O."/>
            <person name="de Oliveira A.C."/>
            <person name="Bevan M."/>
            <person name="Bancroft I."/>
            <person name="Minx P."/>
            <person name="Cordum H."/>
            <person name="Wilson R."/>
            <person name="Cheng Z."/>
            <person name="Jin W."/>
            <person name="Jiang J."/>
            <person name="Leong S.A."/>
            <person name="Iwama H."/>
            <person name="Gojobori T."/>
            <person name="Itoh T."/>
            <person name="Niimura Y."/>
            <person name="Fujii Y."/>
            <person name="Habara T."/>
            <person name="Sakai H."/>
            <person name="Sato Y."/>
            <person name="Wilson G."/>
            <person name="Kumar K."/>
            <person name="McCouch S."/>
            <person name="Juretic N."/>
            <person name="Hoen D."/>
            <person name="Wright S."/>
            <person name="Bruskiewich R."/>
            <person name="Bureau T."/>
            <person name="Miyao A."/>
            <person name="Hirochika H."/>
            <person name="Nishikawa T."/>
            <person name="Kadowaki K."/>
            <person name="Sugiura M."/>
            <person name="Burr B."/>
            <person name="Sasaki T."/>
        </authorList>
    </citation>
    <scope>NUCLEOTIDE SEQUENCE [LARGE SCALE GENOMIC DNA]</scope>
    <source>
        <strain evidence="4">cv. Nipponbare</strain>
    </source>
</reference>
<protein>
    <recommendedName>
        <fullName evidence="2">DUF834 domain-containing protein</fullName>
    </recommendedName>
</protein>
<feature type="domain" description="DUF834" evidence="2">
    <location>
        <begin position="73"/>
        <end position="115"/>
    </location>
</feature>
<accession>A0A5S6R7D6</accession>
<evidence type="ECO:0000313" key="4">
    <source>
        <dbReference type="Proteomes" id="UP000000763"/>
    </source>
</evidence>
<dbReference type="Pfam" id="PF05754">
    <property type="entry name" value="DUF834"/>
    <property type="match status" value="1"/>
</dbReference>
<gene>
    <name evidence="3" type="primary">OSJNBa0026A15.22</name>
</gene>
<dbReference type="Proteomes" id="UP000000763">
    <property type="component" value="Chromosome 3"/>
</dbReference>
<sequence length="155" mass="15626">MGDQSGEKTTPEVAFAAELTGERGEGSSGVEWRSGVVARLARGAVKLAVVAVRLEVYGNGGKRLPEAVKVRLLGCGGGSGAPAIELENGAEAGVWRGTAKPVVATAQRGNVGSGGSNRLEGVQAAVARPHDGKVVPAVQEGDGVDAEVRWGAAML</sequence>
<name>A0A5S6R7D6_ORYSJ</name>
<dbReference type="InterPro" id="IPR008552">
    <property type="entry name" value="DUF834"/>
</dbReference>
<feature type="compositionally biased region" description="Basic and acidic residues" evidence="1">
    <location>
        <begin position="1"/>
        <end position="10"/>
    </location>
</feature>
<evidence type="ECO:0000313" key="3">
    <source>
        <dbReference type="EMBL" id="AAK50588.1"/>
    </source>
</evidence>
<reference evidence="4" key="2">
    <citation type="journal article" date="2008" name="Nucleic Acids Res.">
        <title>The rice annotation project database (RAP-DB): 2008 update.</title>
        <authorList>
            <consortium name="The rice annotation project (RAP)"/>
        </authorList>
    </citation>
    <scope>GENOME REANNOTATION</scope>
    <source>
        <strain evidence="4">cv. Nipponbare</strain>
    </source>
</reference>
<proteinExistence type="predicted"/>
<feature type="region of interest" description="Disordered" evidence="1">
    <location>
        <begin position="1"/>
        <end position="29"/>
    </location>
</feature>
<evidence type="ECO:0000259" key="2">
    <source>
        <dbReference type="Pfam" id="PF05754"/>
    </source>
</evidence>
<dbReference type="AlphaFoldDB" id="A0A5S6R7D6"/>
<organism evidence="3 4">
    <name type="scientific">Oryza sativa subsp. japonica</name>
    <name type="common">Rice</name>
    <dbReference type="NCBI Taxonomy" id="39947"/>
    <lineage>
        <taxon>Eukaryota</taxon>
        <taxon>Viridiplantae</taxon>
        <taxon>Streptophyta</taxon>
        <taxon>Embryophyta</taxon>
        <taxon>Tracheophyta</taxon>
        <taxon>Spermatophyta</taxon>
        <taxon>Magnoliopsida</taxon>
        <taxon>Liliopsida</taxon>
        <taxon>Poales</taxon>
        <taxon>Poaceae</taxon>
        <taxon>BOP clade</taxon>
        <taxon>Oryzoideae</taxon>
        <taxon>Oryzeae</taxon>
        <taxon>Oryzinae</taxon>
        <taxon>Oryza</taxon>
        <taxon>Oryza sativa</taxon>
    </lineage>
</organism>
<dbReference type="EMBL" id="AC084404">
    <property type="protein sequence ID" value="AAK50588.1"/>
    <property type="molecule type" value="Genomic_DNA"/>
</dbReference>